<evidence type="ECO:0008006" key="4">
    <source>
        <dbReference type="Google" id="ProtNLM"/>
    </source>
</evidence>
<evidence type="ECO:0000313" key="2">
    <source>
        <dbReference type="EMBL" id="KAH7051141.1"/>
    </source>
</evidence>
<protein>
    <recommendedName>
        <fullName evidence="4">Apple domain-containing protein</fullName>
    </recommendedName>
</protein>
<organism evidence="2 3">
    <name type="scientific">Macrophomina phaseolina</name>
    <dbReference type="NCBI Taxonomy" id="35725"/>
    <lineage>
        <taxon>Eukaryota</taxon>
        <taxon>Fungi</taxon>
        <taxon>Dikarya</taxon>
        <taxon>Ascomycota</taxon>
        <taxon>Pezizomycotina</taxon>
        <taxon>Dothideomycetes</taxon>
        <taxon>Dothideomycetes incertae sedis</taxon>
        <taxon>Botryosphaeriales</taxon>
        <taxon>Botryosphaeriaceae</taxon>
        <taxon>Macrophomina</taxon>
    </lineage>
</organism>
<sequence>MIAPVVAVLLCVAGFAAGQSLPSTYTSENCFTEYGRASSVSVLPTSWNITTVRGRAFARGKTTPVSTLTPPPVTATSTLLVTETAFITATESQETDTETTTTTFTVSSIVSSVSTFTTVLAFNSTTTLTSTTTIPTQPGFTPVAADIVAQGEIPSRRKRWQPNSPRWRLFDNNTFEAKSGSRCKFQVDPEVSGLSLFPPQAPTAVQCSRKIRIESTQMFWKTASTTATITAQPSTITTTTTSTTTITSSIGTLPVDATTTITSSTTTTISTTTTSVSTVSTTITNTMTVNAPIATSWAACAANNTITRVNGDPIIWGVQDLLVEIITDSATSCCETCQITVNCTTSAYYVDGGNCLLGNATGEGENQFSTTADETSEIFALSNGPGSPAGNWVWEGVVDGLGARKY</sequence>
<keyword evidence="1" id="KW-0732">Signal</keyword>
<dbReference type="Proteomes" id="UP000774617">
    <property type="component" value="Unassembled WGS sequence"/>
</dbReference>
<reference evidence="2 3" key="1">
    <citation type="journal article" date="2021" name="Nat. Commun.">
        <title>Genetic determinants of endophytism in the Arabidopsis root mycobiome.</title>
        <authorList>
            <person name="Mesny F."/>
            <person name="Miyauchi S."/>
            <person name="Thiergart T."/>
            <person name="Pickel B."/>
            <person name="Atanasova L."/>
            <person name="Karlsson M."/>
            <person name="Huettel B."/>
            <person name="Barry K.W."/>
            <person name="Haridas S."/>
            <person name="Chen C."/>
            <person name="Bauer D."/>
            <person name="Andreopoulos W."/>
            <person name="Pangilinan J."/>
            <person name="LaButti K."/>
            <person name="Riley R."/>
            <person name="Lipzen A."/>
            <person name="Clum A."/>
            <person name="Drula E."/>
            <person name="Henrissat B."/>
            <person name="Kohler A."/>
            <person name="Grigoriev I.V."/>
            <person name="Martin F.M."/>
            <person name="Hacquard S."/>
        </authorList>
    </citation>
    <scope>NUCLEOTIDE SEQUENCE [LARGE SCALE GENOMIC DNA]</scope>
    <source>
        <strain evidence="2 3">MPI-SDFR-AT-0080</strain>
    </source>
</reference>
<feature type="signal peptide" evidence="1">
    <location>
        <begin position="1"/>
        <end position="18"/>
    </location>
</feature>
<proteinExistence type="predicted"/>
<accession>A0ABQ8GEK2</accession>
<keyword evidence="3" id="KW-1185">Reference proteome</keyword>
<dbReference type="EMBL" id="JAGTJR010000012">
    <property type="protein sequence ID" value="KAH7051141.1"/>
    <property type="molecule type" value="Genomic_DNA"/>
</dbReference>
<comment type="caution">
    <text evidence="2">The sequence shown here is derived from an EMBL/GenBank/DDBJ whole genome shotgun (WGS) entry which is preliminary data.</text>
</comment>
<gene>
    <name evidence="2" type="ORF">B0J12DRAFT_78589</name>
</gene>
<evidence type="ECO:0000256" key="1">
    <source>
        <dbReference type="SAM" id="SignalP"/>
    </source>
</evidence>
<feature type="chain" id="PRO_5046025325" description="Apple domain-containing protein" evidence="1">
    <location>
        <begin position="19"/>
        <end position="406"/>
    </location>
</feature>
<evidence type="ECO:0000313" key="3">
    <source>
        <dbReference type="Proteomes" id="UP000774617"/>
    </source>
</evidence>
<name>A0ABQ8GEK2_9PEZI</name>